<dbReference type="GO" id="GO:0003729">
    <property type="term" value="F:mRNA binding"/>
    <property type="evidence" value="ECO:0007669"/>
    <property type="project" value="TreeGrafter"/>
</dbReference>
<comment type="similarity">
    <text evidence="2">Belongs to the eukaryotic initiation factor 4G family.</text>
</comment>
<proteinExistence type="inferred from homology"/>
<feature type="compositionally biased region" description="Low complexity" evidence="8">
    <location>
        <begin position="89"/>
        <end position="99"/>
    </location>
</feature>
<evidence type="ECO:0000256" key="1">
    <source>
        <dbReference type="ARBA" id="ARBA00004496"/>
    </source>
</evidence>
<keyword evidence="4" id="KW-0396">Initiation factor</keyword>
<feature type="compositionally biased region" description="Polar residues" evidence="8">
    <location>
        <begin position="151"/>
        <end position="172"/>
    </location>
</feature>
<feature type="compositionally biased region" description="Basic and acidic residues" evidence="8">
    <location>
        <begin position="776"/>
        <end position="785"/>
    </location>
</feature>
<evidence type="ECO:0000256" key="5">
    <source>
        <dbReference type="ARBA" id="ARBA00022553"/>
    </source>
</evidence>
<dbReference type="SUPFAM" id="SSF101489">
    <property type="entry name" value="Eukaryotic initiation factor 4f subunit eIF4g, eIF4e-binding domain"/>
    <property type="match status" value="1"/>
</dbReference>
<dbReference type="Gene3D" id="1.20.970.30">
    <property type="entry name" value="eIF4G, eIF4E-binding domain"/>
    <property type="match status" value="1"/>
</dbReference>
<feature type="compositionally biased region" description="Basic and acidic residues" evidence="8">
    <location>
        <begin position="670"/>
        <end position="685"/>
    </location>
</feature>
<feature type="domain" description="MIF4G" evidence="9">
    <location>
        <begin position="1077"/>
        <end position="1316"/>
    </location>
</feature>
<comment type="subcellular location">
    <subcellularLocation>
        <location evidence="1">Cytoplasm</location>
    </subcellularLocation>
</comment>
<dbReference type="Gene3D" id="1.25.40.180">
    <property type="match status" value="1"/>
</dbReference>
<protein>
    <recommendedName>
        <fullName evidence="9">MIF4G domain-containing protein</fullName>
    </recommendedName>
</protein>
<evidence type="ECO:0000256" key="6">
    <source>
        <dbReference type="ARBA" id="ARBA00022884"/>
    </source>
</evidence>
<evidence type="ECO:0000313" key="10">
    <source>
        <dbReference type="EMBL" id="OQE27331.1"/>
    </source>
</evidence>
<dbReference type="GO" id="GO:0010494">
    <property type="term" value="C:cytoplasmic stress granule"/>
    <property type="evidence" value="ECO:0007669"/>
    <property type="project" value="UniProtKB-ARBA"/>
</dbReference>
<dbReference type="SMART" id="SM00543">
    <property type="entry name" value="MIF4G"/>
    <property type="match status" value="1"/>
</dbReference>
<feature type="compositionally biased region" description="Gly residues" evidence="8">
    <location>
        <begin position="274"/>
        <end position="289"/>
    </location>
</feature>
<feature type="compositionally biased region" description="Polar residues" evidence="8">
    <location>
        <begin position="134"/>
        <end position="143"/>
    </location>
</feature>
<dbReference type="InterPro" id="IPR003890">
    <property type="entry name" value="MIF4G-like_typ-3"/>
</dbReference>
<evidence type="ECO:0000256" key="7">
    <source>
        <dbReference type="ARBA" id="ARBA00022917"/>
    </source>
</evidence>
<feature type="compositionally biased region" description="Low complexity" evidence="8">
    <location>
        <begin position="290"/>
        <end position="299"/>
    </location>
</feature>
<name>A0A1V6TM33_9EURO</name>
<comment type="caution">
    <text evidence="10">The sequence shown here is derived from an EMBL/GenBank/DDBJ whole genome shotgun (WGS) entry which is preliminary data.</text>
</comment>
<keyword evidence="7" id="KW-0648">Protein biosynthesis</keyword>
<dbReference type="PANTHER" id="PTHR23253">
    <property type="entry name" value="EUKARYOTIC TRANSLATION INITIATION FACTOR 4 GAMMA"/>
    <property type="match status" value="1"/>
</dbReference>
<feature type="compositionally biased region" description="Polar residues" evidence="8">
    <location>
        <begin position="220"/>
        <end position="229"/>
    </location>
</feature>
<feature type="compositionally biased region" description="Low complexity" evidence="8">
    <location>
        <begin position="107"/>
        <end position="126"/>
    </location>
</feature>
<feature type="compositionally biased region" description="Basic and acidic residues" evidence="8">
    <location>
        <begin position="702"/>
        <end position="768"/>
    </location>
</feature>
<dbReference type="OrthoDB" id="514777at2759"/>
<dbReference type="FunFam" id="1.25.40.180:FF:000020">
    <property type="entry name" value="Eukaryotic translation initiation factor subunit"/>
    <property type="match status" value="1"/>
</dbReference>
<dbReference type="GO" id="GO:0003743">
    <property type="term" value="F:translation initiation factor activity"/>
    <property type="evidence" value="ECO:0007669"/>
    <property type="project" value="UniProtKB-KW"/>
</dbReference>
<gene>
    <name evidence="10" type="ORF">PENSTE_c004G00907</name>
</gene>
<keyword evidence="6" id="KW-0694">RNA-binding</keyword>
<feature type="region of interest" description="Disordered" evidence="8">
    <location>
        <begin position="1"/>
        <end position="426"/>
    </location>
</feature>
<evidence type="ECO:0000259" key="9">
    <source>
        <dbReference type="SMART" id="SM00543"/>
    </source>
</evidence>
<feature type="compositionally biased region" description="Polar residues" evidence="8">
    <location>
        <begin position="261"/>
        <end position="272"/>
    </location>
</feature>
<organism evidence="10 11">
    <name type="scientific">Penicillium steckii</name>
    <dbReference type="NCBI Taxonomy" id="303698"/>
    <lineage>
        <taxon>Eukaryota</taxon>
        <taxon>Fungi</taxon>
        <taxon>Dikarya</taxon>
        <taxon>Ascomycota</taxon>
        <taxon>Pezizomycotina</taxon>
        <taxon>Eurotiomycetes</taxon>
        <taxon>Eurotiomycetidae</taxon>
        <taxon>Eurotiales</taxon>
        <taxon>Aspergillaceae</taxon>
        <taxon>Penicillium</taxon>
    </lineage>
</organism>
<feature type="compositionally biased region" description="Low complexity" evidence="8">
    <location>
        <begin position="450"/>
        <end position="464"/>
    </location>
</feature>
<keyword evidence="11" id="KW-1185">Reference proteome</keyword>
<dbReference type="InterPro" id="IPR016024">
    <property type="entry name" value="ARM-type_fold"/>
</dbReference>
<evidence type="ECO:0000256" key="2">
    <source>
        <dbReference type="ARBA" id="ARBA00005775"/>
    </source>
</evidence>
<accession>A0A1V6TM33</accession>
<dbReference type="InterPro" id="IPR022745">
    <property type="entry name" value="eIF4G1_eIF4E-bd"/>
</dbReference>
<evidence type="ECO:0000313" key="11">
    <source>
        <dbReference type="Proteomes" id="UP000191285"/>
    </source>
</evidence>
<feature type="compositionally biased region" description="Basic and acidic residues" evidence="8">
    <location>
        <begin position="1493"/>
        <end position="1509"/>
    </location>
</feature>
<feature type="compositionally biased region" description="Low complexity" evidence="8">
    <location>
        <begin position="15"/>
        <end position="63"/>
    </location>
</feature>
<evidence type="ECO:0000256" key="8">
    <source>
        <dbReference type="SAM" id="MobiDB-lite"/>
    </source>
</evidence>
<feature type="region of interest" description="Disordered" evidence="8">
    <location>
        <begin position="442"/>
        <end position="846"/>
    </location>
</feature>
<dbReference type="PANTHER" id="PTHR23253:SF9">
    <property type="entry name" value="EUKARYOTIC TRANSLATION INITIATION FACTOR 4 GAMMA 2"/>
    <property type="match status" value="1"/>
</dbReference>
<dbReference type="STRING" id="303698.A0A1V6TM33"/>
<feature type="compositionally biased region" description="Polar residues" evidence="8">
    <location>
        <begin position="497"/>
        <end position="520"/>
    </location>
</feature>
<feature type="region of interest" description="Disordered" evidence="8">
    <location>
        <begin position="916"/>
        <end position="1070"/>
    </location>
</feature>
<dbReference type="Pfam" id="PF02854">
    <property type="entry name" value="MIF4G"/>
    <property type="match status" value="1"/>
</dbReference>
<dbReference type="GO" id="GO:0016281">
    <property type="term" value="C:eukaryotic translation initiation factor 4F complex"/>
    <property type="evidence" value="ECO:0007669"/>
    <property type="project" value="TreeGrafter"/>
</dbReference>
<keyword evidence="3" id="KW-0963">Cytoplasm</keyword>
<evidence type="ECO:0000256" key="3">
    <source>
        <dbReference type="ARBA" id="ARBA00022490"/>
    </source>
</evidence>
<feature type="compositionally biased region" description="Polar residues" evidence="8">
    <location>
        <begin position="1"/>
        <end position="14"/>
    </location>
</feature>
<dbReference type="SUPFAM" id="SSF48371">
    <property type="entry name" value="ARM repeat"/>
    <property type="match status" value="1"/>
</dbReference>
<dbReference type="InterPro" id="IPR036211">
    <property type="entry name" value="eIF4G_eIF4E-bd_sf"/>
</dbReference>
<feature type="region of interest" description="Disordered" evidence="8">
    <location>
        <begin position="1334"/>
        <end position="1509"/>
    </location>
</feature>
<sequence>MTANPPQSGVQQGQSTATSPSNPTNNTTTTSSSNTSLAASTSASARSYANAATKKSATDSTAAPVTVGGSAQHGKSTSSASPVNGNPMQTQQSQQQASSGVTIVNGAPTAPAAAASSTTTPAAAAPQGDHSRKPSVTITSAGTSGYMPNGGSASRPQSLQFGFANPQSSPNMGNPAVLANNQSQPGLGAPSTNPRVTSPQTSPSPIPQPASSGGRPPPSTYQGQGNVPNFGSFGESGDNNRRPNQQAPLGPGSQHLRRESSQSTHSDMSNHMGSGPGRGGYPHQGGRGRGYSQSGYQGQMPYSPGPNFRQTPNQPRGGPNMGPQFHGPNQGRPLAPFPNSPHQANRSPALANAHPTTPQMNPVPMAHPSMPPQPYGYGQHMGPQTVRNDNSPRSQPPGPPARRGNFLKRGQPRVFPSRFTPPDLRPEAGNWDHYLTLVKSHQAPYPPYDPNYGYYNPGYGMQQPYMPPSPQPRPGMPYNPQAGFMPQQYPVQPPQSTPLSRTPSQVSTDRPGSSLGQPAQSGPGHAHTGSRSSNSPAPAKSHFVIPPKKSAIVIKDPSGAVKTFDKNPASPARATPSPVKISTPPASTSTPPPRTASASDHGRTDSKASAAKTDEEKKQELKDAVRQKIQEDEAAQKREAEEAARKDTKEAEPTKPKDESADATASLEKLSLKDDKPAPAEEPKKAPAPAPAPVDDEPDFDAIEREMAEIEAKERAAEEDYNRKKQEKKEAAERKEREDLEAYEKNMKQAEREAEERELAREAARAKGETAVTEDDSSRKEREDLFASLKKGGFAATETATPDDSGAATPVSSEMGPPPKPSTTAKKPAGLKLDTPKPTEPLQPSAAMKSLQNAKFLQDLTKITYPSSITAPNLALNASSPVGRQFHYDRDFLLQFQAAYKDKPSIDWDIRVRETLGDPADTSRPGSARTPLNPRSGSQRGGVGGFPADMGKFGQPGGSRHSMPPMNPAMGGRPGPFGPFPRPVGVGMGAPGMSRNNSSGMPMSPRVASSKGGRNASKKHPGKKEEEQNKSMPLTAGMDLKALQTSTTGWKPRSVGQAPSGPTPSGETGYMAPDVVQRKVKAALNKMTPEKFERISEQILAIVSQSKDETDGRTLRQVIQLTFEKATDEAHWAPMYAKFCKAMLESMSLDIKDENIRDKNGNVVAGGNLFRKYLLNRCQEEFERGWKVNLPEKPEGTTEEVAMMSDEYYIAAAAKRRGLGLVKFIGELYKLGMLTERIMHECVKKLVDYDGIPDEAEVESLTSLLRTIGASLDVSEKGHAMMDAYFARITMMMETSGLPSRLRFMLMDIVDLRAHRWISKDSDKGPKTIQQIREEAARAQQEQEMERMRQQSNRGGGGGGRMAMGRGDVRYGQQAPPPDFASSKVGSDDLRRLRASRNTNQPMSFGPTSLLGSRSNSGRKNLGPGGNLVRASDDSAASSRSASQAGKKEDKEASSSMNAFSALAALEDKDNIATSPPSNPTSPMLTKTQPATAERRPSKTPSKDGENAA</sequence>
<feature type="compositionally biased region" description="Low complexity" evidence="8">
    <location>
        <begin position="1434"/>
        <end position="1443"/>
    </location>
</feature>
<keyword evidence="5" id="KW-0597">Phosphoprotein</keyword>
<feature type="compositionally biased region" description="Polar residues" evidence="8">
    <location>
        <begin position="1472"/>
        <end position="1491"/>
    </location>
</feature>
<reference evidence="11" key="1">
    <citation type="journal article" date="2017" name="Nat. Microbiol.">
        <title>Global analysis of biosynthetic gene clusters reveals vast potential of secondary metabolite production in Penicillium species.</title>
        <authorList>
            <person name="Nielsen J.C."/>
            <person name="Grijseels S."/>
            <person name="Prigent S."/>
            <person name="Ji B."/>
            <person name="Dainat J."/>
            <person name="Nielsen K.F."/>
            <person name="Frisvad J.C."/>
            <person name="Workman M."/>
            <person name="Nielsen J."/>
        </authorList>
    </citation>
    <scope>NUCLEOTIDE SEQUENCE [LARGE SCALE GENOMIC DNA]</scope>
    <source>
        <strain evidence="11">IBT 24891</strain>
    </source>
</reference>
<feature type="compositionally biased region" description="Basic and acidic residues" evidence="8">
    <location>
        <begin position="600"/>
        <end position="660"/>
    </location>
</feature>
<dbReference type="Proteomes" id="UP000191285">
    <property type="component" value="Unassembled WGS sequence"/>
</dbReference>
<dbReference type="Pfam" id="PF12152">
    <property type="entry name" value="eIF_4G1"/>
    <property type="match status" value="1"/>
</dbReference>
<feature type="compositionally biased region" description="Polar residues" evidence="8">
    <location>
        <begin position="73"/>
        <end position="88"/>
    </location>
</feature>
<feature type="compositionally biased region" description="Pro residues" evidence="8">
    <location>
        <begin position="465"/>
        <end position="477"/>
    </location>
</feature>
<dbReference type="EMBL" id="MLKD01000004">
    <property type="protein sequence ID" value="OQE27331.1"/>
    <property type="molecule type" value="Genomic_DNA"/>
</dbReference>
<feature type="compositionally biased region" description="Low complexity" evidence="8">
    <location>
        <begin position="582"/>
        <end position="599"/>
    </location>
</feature>
<feature type="compositionally biased region" description="Polar residues" evidence="8">
    <location>
        <begin position="1396"/>
        <end position="1419"/>
    </location>
</feature>
<evidence type="ECO:0000256" key="4">
    <source>
        <dbReference type="ARBA" id="ARBA00022540"/>
    </source>
</evidence>
<feature type="compositionally biased region" description="Polar residues" evidence="8">
    <location>
        <begin position="179"/>
        <end position="196"/>
    </location>
</feature>